<reference evidence="2" key="1">
    <citation type="journal article" date="2024" name="J. Gen. Virol.">
        <title>Novel phages of Pseudomonas syringae unveil numerous potential auxiliary metabolic genes.</title>
        <authorList>
            <person name="Feltin C."/>
            <person name="Garneau J.R."/>
            <person name="Morris C.E."/>
            <person name="Berard A."/>
            <person name="Torres-Barcelo C."/>
        </authorList>
    </citation>
    <scope>NUCLEOTIDE SEQUENCE</scope>
</reference>
<evidence type="ECO:0008006" key="3">
    <source>
        <dbReference type="Google" id="ProtNLM"/>
    </source>
</evidence>
<feature type="region of interest" description="Disordered" evidence="1">
    <location>
        <begin position="300"/>
        <end position="373"/>
    </location>
</feature>
<dbReference type="EMBL" id="PP179325">
    <property type="protein sequence ID" value="XAI70621.1"/>
    <property type="molecule type" value="Genomic_DNA"/>
</dbReference>
<gene>
    <name evidence="2" type="ORF">Touem01_00092</name>
</gene>
<evidence type="ECO:0000313" key="2">
    <source>
        <dbReference type="EMBL" id="XAI70621.1"/>
    </source>
</evidence>
<feature type="compositionally biased region" description="Basic and acidic residues" evidence="1">
    <location>
        <begin position="307"/>
        <end position="322"/>
    </location>
</feature>
<evidence type="ECO:0000256" key="1">
    <source>
        <dbReference type="SAM" id="MobiDB-lite"/>
    </source>
</evidence>
<accession>A0AAU6W2C6</accession>
<organism evidence="2">
    <name type="scientific">Pseudomonas phage Touem01</name>
    <dbReference type="NCBI Taxonomy" id="3138548"/>
    <lineage>
        <taxon>Viruses</taxon>
    </lineage>
</organism>
<name>A0AAU6W2C6_9VIRU</name>
<proteinExistence type="predicted"/>
<protein>
    <recommendedName>
        <fullName evidence="3">SsDNA binding protein</fullName>
    </recommendedName>
</protein>
<sequence length="373" mass="39416">MSQELIQQASHHGQLAAQMGQSRGLSSNVNAGSVSIESERAVAEARGQIQIAQMFPRDVAAARAELMAECDSFEFASVASYAVPRAGGTVTGPSIRLAEAVASAYGHMEWGHRELSRGDGKSEVEVYAWDKQKNNRRIRQITVDHFRDTRNGPVPLRDSKDIDDKIANVASKQMRGAILALVPKSFTEAAIARCKTTLAGGGGVPLKERIAKMTDAFAKMGVTTEILKKHLGHTLDSINGDELTDLIAIYNAIKGGDKINDHFGNDEDGDGAGTKTAAVITKTADEGSAKKNGPAAAAAAKASSKTVTKDSKPVEAEKKPEVVETAQAEPQPETAKDPEVELAAQPEQASADDAGQQSTAEPEGAATPEDDVF</sequence>